<dbReference type="InterPro" id="IPR049326">
    <property type="entry name" value="Rhodopsin_dom_fungi"/>
</dbReference>
<feature type="transmembrane region" description="Helical" evidence="6">
    <location>
        <begin position="12"/>
        <end position="33"/>
    </location>
</feature>
<sequence>MADTTQGGINLLIWTIVFTIIDSLFVFLRFWAARLIQRRIYADDYLIVVALINTFALEGVLIWSVFNGMGKHTVDLTPEEAKIAYKTVPAAYVTWTLGTAAFKLSVLSLYVRLFTVRTFKRLSYIVMFLTVAYCVTFLTVFLTTCSPDISQLWNPRPNGYCRDLNIGQLGSVSTSLGVDVIIIALPMPFLWRLKMRLRNKVFVTIAFSLSFITVGIMIWRIVDLCTSSTSDFVFNMPVLALTTTLELWMCIIIACIPTLAPLLKTYVIPLISSVSKIGSSGGDGSDQKQRSIITFGRLGGRHRKIYTTILYGSQDPITRNEDVEARGHNLTNLRTPSNPNLREDAFTTTDVTAGPSNGDEELRILQAPGAIHVRRDIDTS</sequence>
<keyword evidence="4 6" id="KW-0472">Membrane</keyword>
<dbReference type="SMR" id="A0A194VJU3"/>
<evidence type="ECO:0000256" key="2">
    <source>
        <dbReference type="ARBA" id="ARBA00022692"/>
    </source>
</evidence>
<evidence type="ECO:0000256" key="3">
    <source>
        <dbReference type="ARBA" id="ARBA00022989"/>
    </source>
</evidence>
<dbReference type="Pfam" id="PF20684">
    <property type="entry name" value="Fung_rhodopsin"/>
    <property type="match status" value="1"/>
</dbReference>
<evidence type="ECO:0000256" key="4">
    <source>
        <dbReference type="ARBA" id="ARBA00023136"/>
    </source>
</evidence>
<feature type="transmembrane region" description="Helical" evidence="6">
    <location>
        <begin position="201"/>
        <end position="222"/>
    </location>
</feature>
<dbReference type="PANTHER" id="PTHR33048">
    <property type="entry name" value="PTH11-LIKE INTEGRAL MEMBRANE PROTEIN (AFU_ORTHOLOGUE AFUA_5G11245)"/>
    <property type="match status" value="1"/>
</dbReference>
<reference evidence="8" key="1">
    <citation type="submission" date="2014-12" db="EMBL/GenBank/DDBJ databases">
        <title>Genome Sequence of Valsa Canker Pathogens Uncovers a Specific Adaption of Colonization on Woody Bark.</title>
        <authorList>
            <person name="Yin Z."/>
            <person name="Liu H."/>
            <person name="Gao X."/>
            <person name="Li Z."/>
            <person name="Song N."/>
            <person name="Ke X."/>
            <person name="Dai Q."/>
            <person name="Wu Y."/>
            <person name="Sun Y."/>
            <person name="Xu J.-R."/>
            <person name="Kang Z.K."/>
            <person name="Wang L."/>
            <person name="Huang L."/>
        </authorList>
    </citation>
    <scope>NUCLEOTIDE SEQUENCE [LARGE SCALE GENOMIC DNA]</scope>
    <source>
        <strain evidence="8">03-8</strain>
    </source>
</reference>
<dbReference type="PANTHER" id="PTHR33048:SF47">
    <property type="entry name" value="INTEGRAL MEMBRANE PROTEIN-RELATED"/>
    <property type="match status" value="1"/>
</dbReference>
<dbReference type="GO" id="GO:0016020">
    <property type="term" value="C:membrane"/>
    <property type="evidence" value="ECO:0007669"/>
    <property type="project" value="UniProtKB-SubCell"/>
</dbReference>
<comment type="subcellular location">
    <subcellularLocation>
        <location evidence="1">Membrane</location>
        <topology evidence="1">Multi-pass membrane protein</topology>
    </subcellularLocation>
</comment>
<evidence type="ECO:0000313" key="8">
    <source>
        <dbReference type="EMBL" id="KUI64409.1"/>
    </source>
</evidence>
<keyword evidence="2 6" id="KW-0812">Transmembrane</keyword>
<feature type="transmembrane region" description="Helical" evidence="6">
    <location>
        <begin position="122"/>
        <end position="144"/>
    </location>
</feature>
<feature type="transmembrane region" description="Helical" evidence="6">
    <location>
        <begin position="92"/>
        <end position="110"/>
    </location>
</feature>
<accession>A0A194VJU3</accession>
<feature type="transmembrane region" description="Helical" evidence="6">
    <location>
        <begin position="45"/>
        <end position="66"/>
    </location>
</feature>
<evidence type="ECO:0000256" key="1">
    <source>
        <dbReference type="ARBA" id="ARBA00004141"/>
    </source>
</evidence>
<feature type="transmembrane region" description="Helical" evidence="6">
    <location>
        <begin position="234"/>
        <end position="256"/>
    </location>
</feature>
<name>A0A194VJU3_CYTMA</name>
<gene>
    <name evidence="8" type="ORF">VM1G_11205</name>
</gene>
<feature type="domain" description="Rhodopsin" evidence="7">
    <location>
        <begin position="28"/>
        <end position="264"/>
    </location>
</feature>
<dbReference type="Proteomes" id="UP000078559">
    <property type="component" value="Unassembled WGS sequence"/>
</dbReference>
<keyword evidence="3 6" id="KW-1133">Transmembrane helix</keyword>
<evidence type="ECO:0000313" key="9">
    <source>
        <dbReference type="Proteomes" id="UP000078559"/>
    </source>
</evidence>
<dbReference type="InterPro" id="IPR052337">
    <property type="entry name" value="SAT4-like"/>
</dbReference>
<protein>
    <recommendedName>
        <fullName evidence="7">Rhodopsin domain-containing protein</fullName>
    </recommendedName>
</protein>
<organism evidence="8 9">
    <name type="scientific">Cytospora mali</name>
    <name type="common">Apple Valsa canker fungus</name>
    <name type="synonym">Valsa mali</name>
    <dbReference type="NCBI Taxonomy" id="578113"/>
    <lineage>
        <taxon>Eukaryota</taxon>
        <taxon>Fungi</taxon>
        <taxon>Dikarya</taxon>
        <taxon>Ascomycota</taxon>
        <taxon>Pezizomycotina</taxon>
        <taxon>Sordariomycetes</taxon>
        <taxon>Sordariomycetidae</taxon>
        <taxon>Diaporthales</taxon>
        <taxon>Cytosporaceae</taxon>
        <taxon>Cytospora</taxon>
    </lineage>
</organism>
<keyword evidence="9" id="KW-1185">Reference proteome</keyword>
<dbReference type="EMBL" id="KN796137">
    <property type="protein sequence ID" value="KUI64409.1"/>
    <property type="molecule type" value="Genomic_DNA"/>
</dbReference>
<dbReference type="AlphaFoldDB" id="A0A194VJU3"/>
<evidence type="ECO:0000259" key="7">
    <source>
        <dbReference type="Pfam" id="PF20684"/>
    </source>
</evidence>
<evidence type="ECO:0000256" key="6">
    <source>
        <dbReference type="SAM" id="Phobius"/>
    </source>
</evidence>
<dbReference type="OrthoDB" id="10017208at2759"/>
<proteinExistence type="inferred from homology"/>
<evidence type="ECO:0000256" key="5">
    <source>
        <dbReference type="ARBA" id="ARBA00038359"/>
    </source>
</evidence>
<comment type="similarity">
    <text evidence="5">Belongs to the SAT4 family.</text>
</comment>
<feature type="transmembrane region" description="Helical" evidence="6">
    <location>
        <begin position="164"/>
        <end position="189"/>
    </location>
</feature>